<dbReference type="GO" id="GO:0005789">
    <property type="term" value="C:endoplasmic reticulum membrane"/>
    <property type="evidence" value="ECO:0007669"/>
    <property type="project" value="UniProtKB-SubCell"/>
</dbReference>
<keyword evidence="5" id="KW-0808">Transferase</keyword>
<evidence type="ECO:0000256" key="12">
    <source>
        <dbReference type="RuleBase" id="RU363075"/>
    </source>
</evidence>
<evidence type="ECO:0000256" key="3">
    <source>
        <dbReference type="ARBA" id="ARBA00007063"/>
    </source>
</evidence>
<sequence>MIRILQVLLDTILIVLSTWNVAIAPYTKVEESFNVQAVHDLITLGLDQIDQFDHIHFPGAVKRTCVSALILALPTILLKSSAKRWALGIAGVCVTINTIFPTPLSKFSTSTIQLILTETKLYHLLLCRVILALLSCGSIIYLRRSVERSCSKRTKTIGIWLSLFLYPMPHYLFYSSRFLPNFLCLPLVNIAIAHFISGDVTRSIALFTLIGVIFRFEILVFTAILCFLSTTGILGRQKLLSLKSAVVAIAISGIFSLFLTGRLDSYFWDTLSFPEIESFFFNVVDGNSSQWGVEPLHSYFMKYIPRLFASGLETVPILALGFLTVSLKQRFKKDSVSVDYTNYGVGTITTLMWTSLLYVFAVSLNGHKEWRFISYTIPVICIGASCSTQFIIHSSKRYMRTLIYLILVLTFVSSVASSIVFSLISSWNYAGGNAAQKLNLRIIEKYQNDLSMLKPVTVHWDVGTCMNGASRFTQIGDNKFLRDVFKDEITIPRYWVIYDKTETLYELTQAVNYFDYWIQYEDEPLLPLDNGYEWLLIDVEEGYSGLNWKTLKSLIESPKHVLYQATNAIKTSDTKWFRNLFDSLVMKEIKARIYERSVIE</sequence>
<name>A0A4T0X039_9ASCO</name>
<dbReference type="EC" id="2.4.1.-" evidence="12"/>
<dbReference type="GO" id="GO:0006487">
    <property type="term" value="P:protein N-linked glycosylation"/>
    <property type="evidence" value="ECO:0007669"/>
    <property type="project" value="TreeGrafter"/>
</dbReference>
<feature type="transmembrane region" description="Helical" evidence="12">
    <location>
        <begin position="240"/>
        <end position="259"/>
    </location>
</feature>
<evidence type="ECO:0000256" key="4">
    <source>
        <dbReference type="ARBA" id="ARBA00022676"/>
    </source>
</evidence>
<keyword evidence="9 12" id="KW-0472">Membrane</keyword>
<evidence type="ECO:0000256" key="8">
    <source>
        <dbReference type="ARBA" id="ARBA00022989"/>
    </source>
</evidence>
<comment type="catalytic activity">
    <reaction evidence="11">
        <text>an alpha-D-Man-(1-&gt;2)-alpha-D-Man-(1-&gt;2)-alpha-D-Man-(1-&gt;3)-[alpha-D-Man-(1-&gt;2)-alpha-D-Man-(1-&gt;3)-alpha-D-Man-(1-&gt;6)]-beta-D-Man-(1-&gt;4)-beta-D-GlcNAc-(1-&gt;4)-alpha-D-GlcNAc-diphospho-di-trans,poly-cis-dolichol + a di-trans,poly-cis-dolichyl beta-D-mannosyl phosphate = an alpha-D-Man-(1-&gt;2)-alpha-D-Man-(1-&gt;2)-alpha-D-Man-(1-&gt;3)-[alpha-D-Man-(1-&gt;2)-alpha-D-Man-(1-&gt;3)-[alpha-D-Man-(1-&gt;6)]-alpha-D-Man-(1-&gt;6)]-beta-D-Man-(1-&gt;4)-beta-D-GlcNAc-(1-&gt;4)-alpha-D-GlcNAc-diphospho-di-trans,poly-cis-dolichol + a di-trans,poly-cis-dolichyl phosphate + H(+)</text>
        <dbReference type="Rhea" id="RHEA:29535"/>
        <dbReference type="Rhea" id="RHEA-COMP:19498"/>
        <dbReference type="Rhea" id="RHEA-COMP:19501"/>
        <dbReference type="Rhea" id="RHEA-COMP:19518"/>
        <dbReference type="Rhea" id="RHEA-COMP:19519"/>
        <dbReference type="ChEBI" id="CHEBI:15378"/>
        <dbReference type="ChEBI" id="CHEBI:57683"/>
        <dbReference type="ChEBI" id="CHEBI:58211"/>
        <dbReference type="ChEBI" id="CHEBI:132517"/>
        <dbReference type="ChEBI" id="CHEBI:132519"/>
        <dbReference type="EC" id="2.4.1.260"/>
    </reaction>
    <physiologicalReaction direction="left-to-right" evidence="11">
        <dbReference type="Rhea" id="RHEA:29536"/>
    </physiologicalReaction>
</comment>
<keyword evidence="8 12" id="KW-1133">Transmembrane helix</keyword>
<evidence type="ECO:0000256" key="10">
    <source>
        <dbReference type="ARBA" id="ARBA00044721"/>
    </source>
</evidence>
<evidence type="ECO:0000313" key="14">
    <source>
        <dbReference type="EMBL" id="TID22510.1"/>
    </source>
</evidence>
<dbReference type="InterPro" id="IPR005599">
    <property type="entry name" value="GPI_mannosylTrfase"/>
</dbReference>
<dbReference type="OrthoDB" id="19039at2759"/>
<evidence type="ECO:0000256" key="5">
    <source>
        <dbReference type="ARBA" id="ARBA00022679"/>
    </source>
</evidence>
<feature type="signal peptide" evidence="13">
    <location>
        <begin position="1"/>
        <end position="24"/>
    </location>
</feature>
<keyword evidence="13" id="KW-0732">Signal</keyword>
<dbReference type="STRING" id="52247.A0A4T0X039"/>
<feature type="transmembrane region" description="Helical" evidence="12">
    <location>
        <begin position="404"/>
        <end position="427"/>
    </location>
</feature>
<gene>
    <name evidence="14" type="ORF">CANINC_003285</name>
</gene>
<evidence type="ECO:0000256" key="2">
    <source>
        <dbReference type="ARBA" id="ARBA00004922"/>
    </source>
</evidence>
<evidence type="ECO:0000256" key="1">
    <source>
        <dbReference type="ARBA" id="ARBA00004477"/>
    </source>
</evidence>
<dbReference type="GO" id="GO:0052917">
    <property type="term" value="F:dol-P-Man:Man(7)GlcNAc(2)-PP-Dol alpha-1,6-mannosyltransferase activity"/>
    <property type="evidence" value="ECO:0007669"/>
    <property type="project" value="UniProtKB-EC"/>
</dbReference>
<evidence type="ECO:0000256" key="7">
    <source>
        <dbReference type="ARBA" id="ARBA00022824"/>
    </source>
</evidence>
<feature type="chain" id="PRO_5020397815" description="Mannosyltransferase" evidence="13">
    <location>
        <begin position="25"/>
        <end position="600"/>
    </location>
</feature>
<dbReference type="PANTHER" id="PTHR22760:SF1">
    <property type="entry name" value="DOL-P-MAN:MAN(7)GLCNAC(2)-PP-DOL ALPHA-1,6-MANNOSYLTRANSFERASE"/>
    <property type="match status" value="1"/>
</dbReference>
<evidence type="ECO:0000256" key="9">
    <source>
        <dbReference type="ARBA" id="ARBA00023136"/>
    </source>
</evidence>
<dbReference type="UniPathway" id="UPA00378"/>
<comment type="similarity">
    <text evidence="3 12">Belongs to the glycosyltransferase 22 family.</text>
</comment>
<comment type="caution">
    <text evidence="14">The sequence shown here is derived from an EMBL/GenBank/DDBJ whole genome shotgun (WGS) entry which is preliminary data.</text>
</comment>
<dbReference type="PANTHER" id="PTHR22760">
    <property type="entry name" value="GLYCOSYLTRANSFERASE"/>
    <property type="match status" value="1"/>
</dbReference>
<keyword evidence="7 12" id="KW-0256">Endoplasmic reticulum</keyword>
<evidence type="ECO:0000313" key="15">
    <source>
        <dbReference type="Proteomes" id="UP000307173"/>
    </source>
</evidence>
<organism evidence="14 15">
    <name type="scientific">Pichia inconspicua</name>
    <dbReference type="NCBI Taxonomy" id="52247"/>
    <lineage>
        <taxon>Eukaryota</taxon>
        <taxon>Fungi</taxon>
        <taxon>Dikarya</taxon>
        <taxon>Ascomycota</taxon>
        <taxon>Saccharomycotina</taxon>
        <taxon>Pichiomycetes</taxon>
        <taxon>Pichiales</taxon>
        <taxon>Pichiaceae</taxon>
        <taxon>Pichia</taxon>
    </lineage>
</organism>
<feature type="transmembrane region" description="Helical" evidence="12">
    <location>
        <begin position="121"/>
        <end position="142"/>
    </location>
</feature>
<feature type="transmembrane region" description="Helical" evidence="12">
    <location>
        <begin position="307"/>
        <end position="328"/>
    </location>
</feature>
<dbReference type="EMBL" id="SELW01000541">
    <property type="protein sequence ID" value="TID22510.1"/>
    <property type="molecule type" value="Genomic_DNA"/>
</dbReference>
<feature type="transmembrane region" description="Helical" evidence="12">
    <location>
        <begin position="85"/>
        <end position="101"/>
    </location>
</feature>
<dbReference type="AlphaFoldDB" id="A0A4T0X039"/>
<accession>A0A4T0X039</accession>
<comment type="pathway">
    <text evidence="2">Protein modification; protein glycosylation.</text>
</comment>
<dbReference type="Pfam" id="PF03901">
    <property type="entry name" value="Glyco_transf_22"/>
    <property type="match status" value="1"/>
</dbReference>
<keyword evidence="6 12" id="KW-0812">Transmembrane</keyword>
<evidence type="ECO:0000256" key="11">
    <source>
        <dbReference type="ARBA" id="ARBA00048899"/>
    </source>
</evidence>
<dbReference type="Proteomes" id="UP000307173">
    <property type="component" value="Unassembled WGS sequence"/>
</dbReference>
<keyword evidence="15" id="KW-1185">Reference proteome</keyword>
<feature type="transmembrane region" description="Helical" evidence="12">
    <location>
        <begin position="340"/>
        <end position="360"/>
    </location>
</feature>
<evidence type="ECO:0000256" key="6">
    <source>
        <dbReference type="ARBA" id="ARBA00022692"/>
    </source>
</evidence>
<comment type="subcellular location">
    <subcellularLocation>
        <location evidence="1 12">Endoplasmic reticulum membrane</location>
        <topology evidence="1 12">Multi-pass membrane protein</topology>
    </subcellularLocation>
</comment>
<comment type="function">
    <text evidence="10">Mannosyltransferase that operates in the biosynthetic pathway of dolichol-linked oligosaccharides, the glycan precursors employed in protein asparagine (N)-glycosylation. The assembly of dolichol-linked oligosaccharides begins on the cytosolic side of the endoplasmic reticulum membrane and finishes in its lumen. The sequential addition of sugars to dolichol pyrophosphate produces dolichol-linked oligosaccharides containing fourteen sugars, including two GlcNAcs, nine mannoses and three glucoses. Once assembled, the oligosaccharide is transferred from the lipid to nascent proteins by oligosaccharyltransferases. In the lumen of the endoplasmic reticulum, adds the eighth mannose residue in an alpha-1,6 linkage onto Man(7)GlcNAc(2)-PP-dolichol to produce Man(8)GlcNAc(2)-PP-dolichol.</text>
</comment>
<proteinExistence type="inferred from homology"/>
<evidence type="ECO:0000256" key="13">
    <source>
        <dbReference type="SAM" id="SignalP"/>
    </source>
</evidence>
<protein>
    <recommendedName>
        <fullName evidence="12">Mannosyltransferase</fullName>
        <ecNumber evidence="12">2.4.1.-</ecNumber>
    </recommendedName>
</protein>
<keyword evidence="4 12" id="KW-0328">Glycosyltransferase</keyword>
<feature type="transmembrane region" description="Helical" evidence="12">
    <location>
        <begin position="372"/>
        <end position="392"/>
    </location>
</feature>
<feature type="transmembrane region" description="Helical" evidence="12">
    <location>
        <begin position="203"/>
        <end position="228"/>
    </location>
</feature>
<reference evidence="14 15" key="1">
    <citation type="journal article" date="2019" name="Front. Genet.">
        <title>Whole-Genome Sequencing of the Opportunistic Yeast Pathogen Candida inconspicua Uncovers Its Hybrid Origin.</title>
        <authorList>
            <person name="Mixao V."/>
            <person name="Hansen A.P."/>
            <person name="Saus E."/>
            <person name="Boekhout T."/>
            <person name="Lass-Florl C."/>
            <person name="Gabaldon T."/>
        </authorList>
    </citation>
    <scope>NUCLEOTIDE SEQUENCE [LARGE SCALE GENOMIC DNA]</scope>
    <source>
        <strain evidence="14 15">CBS 180</strain>
    </source>
</reference>